<dbReference type="RefSeq" id="YP_009613175.1">
    <property type="nucleotide sequence ID" value="NC_042019.1"/>
</dbReference>
<organism evidence="1 2">
    <name type="scientific">Aeromonas phage AS-gz</name>
    <dbReference type="NCBI Taxonomy" id="2026082"/>
    <lineage>
        <taxon>Viruses</taxon>
        <taxon>Duplodnaviria</taxon>
        <taxon>Heunggongvirae</taxon>
        <taxon>Uroviricota</taxon>
        <taxon>Caudoviricetes</taxon>
        <taxon>Pantevenvirales</taxon>
        <taxon>Straboviridae</taxon>
        <taxon>Tulanevirus</taxon>
        <taxon>Tulanevirus asgz</taxon>
    </lineage>
</organism>
<dbReference type="EMBL" id="MF479730">
    <property type="protein sequence ID" value="ASU00724.1"/>
    <property type="molecule type" value="Genomic_DNA"/>
</dbReference>
<dbReference type="KEGG" id="vg:40089545"/>
<sequence length="103" mass="12071">MSILNEIDKLSKQIGVEASEFKVPPIWKIARKPEWSYGLSFEREFTVYEHKEMGYTIAVHSERHRAQFVSENNEEVMGFAEMIVSVSEVEPHKSKHGTRWQFV</sequence>
<evidence type="ECO:0000313" key="2">
    <source>
        <dbReference type="Proteomes" id="UP000221110"/>
    </source>
</evidence>
<dbReference type="Proteomes" id="UP000221110">
    <property type="component" value="Segment"/>
</dbReference>
<accession>A0A223LF77</accession>
<keyword evidence="2" id="KW-1185">Reference proteome</keyword>
<protein>
    <submittedName>
        <fullName evidence="1">Uncharacterized protein</fullName>
    </submittedName>
</protein>
<dbReference type="GeneID" id="40089545"/>
<name>A0A223LF77_9CAUD</name>
<evidence type="ECO:0000313" key="1">
    <source>
        <dbReference type="EMBL" id="ASU00724.1"/>
    </source>
</evidence>
<reference evidence="1 2" key="1">
    <citation type="submission" date="2017-07" db="EMBL/GenBank/DDBJ databases">
        <title>In vitro design and evaluation of phage cocktails against multidrug-resistant Aeromonas salmonicida.</title>
        <authorList>
            <person name="Chen L."/>
            <person name="Yuan S."/>
            <person name="Ma Y."/>
        </authorList>
    </citation>
    <scope>NUCLEOTIDE SEQUENCE [LARGE SCALE GENOMIC DNA]</scope>
</reference>
<proteinExistence type="predicted"/>